<accession>A0A921SMW5</accession>
<reference evidence="1" key="1">
    <citation type="journal article" date="2021" name="PeerJ">
        <title>Extensive microbial diversity within the chicken gut microbiome revealed by metagenomics and culture.</title>
        <authorList>
            <person name="Gilroy R."/>
            <person name="Ravi A."/>
            <person name="Getino M."/>
            <person name="Pursley I."/>
            <person name="Horton D.L."/>
            <person name="Alikhan N.F."/>
            <person name="Baker D."/>
            <person name="Gharbi K."/>
            <person name="Hall N."/>
            <person name="Watson M."/>
            <person name="Adriaenssens E.M."/>
            <person name="Foster-Nyarko E."/>
            <person name="Jarju S."/>
            <person name="Secka A."/>
            <person name="Antonio M."/>
            <person name="Oren A."/>
            <person name="Chaudhuri R.R."/>
            <person name="La Ragione R."/>
            <person name="Hildebrand F."/>
            <person name="Pallen M.J."/>
        </authorList>
    </citation>
    <scope>NUCLEOTIDE SEQUENCE</scope>
    <source>
        <strain evidence="1">ChiGjej5B5-7349</strain>
    </source>
</reference>
<sequence length="224" mass="22867">MRTVLAALAARRHPVLRWEDADGAALELTGPVLANWAHKAHGLLADLDAGPDRGLGLVVGAGEPLHWRALAGALAAWGLGAPVLLVTDEPPADEWIALVPEVRAQDPVTDSADEVLVFPVAPLALAADTPPETIDFATALRAFPDESAIAASPHVTVGGAAAPQTVPLADLTAGGDLTGRSSDPTAEAAVGTEVALTSAPRTAGDWTRVLDGLLQGLLVLRPAD</sequence>
<reference evidence="1" key="2">
    <citation type="submission" date="2021-09" db="EMBL/GenBank/DDBJ databases">
        <authorList>
            <person name="Gilroy R."/>
        </authorList>
    </citation>
    <scope>NUCLEOTIDE SEQUENCE</scope>
    <source>
        <strain evidence="1">ChiGjej5B5-7349</strain>
    </source>
</reference>
<evidence type="ECO:0008006" key="3">
    <source>
        <dbReference type="Google" id="ProtNLM"/>
    </source>
</evidence>
<comment type="caution">
    <text evidence="1">The sequence shown here is derived from an EMBL/GenBank/DDBJ whole genome shotgun (WGS) entry which is preliminary data.</text>
</comment>
<evidence type="ECO:0000313" key="1">
    <source>
        <dbReference type="EMBL" id="HJG79272.1"/>
    </source>
</evidence>
<protein>
    <recommendedName>
        <fullName evidence="3">TIGR03089 family protein</fullName>
    </recommendedName>
</protein>
<name>A0A921SMW5_9MICO</name>
<dbReference type="Proteomes" id="UP000784435">
    <property type="component" value="Unassembled WGS sequence"/>
</dbReference>
<dbReference type="EMBL" id="DYUK01000061">
    <property type="protein sequence ID" value="HJG79272.1"/>
    <property type="molecule type" value="Genomic_DNA"/>
</dbReference>
<dbReference type="AlphaFoldDB" id="A0A921SMW5"/>
<proteinExistence type="predicted"/>
<organism evidence="1 2">
    <name type="scientific">Brevibacterium senegalense</name>
    <dbReference type="NCBI Taxonomy" id="1033736"/>
    <lineage>
        <taxon>Bacteria</taxon>
        <taxon>Bacillati</taxon>
        <taxon>Actinomycetota</taxon>
        <taxon>Actinomycetes</taxon>
        <taxon>Micrococcales</taxon>
        <taxon>Brevibacteriaceae</taxon>
        <taxon>Brevibacterium</taxon>
    </lineage>
</organism>
<evidence type="ECO:0000313" key="2">
    <source>
        <dbReference type="Proteomes" id="UP000784435"/>
    </source>
</evidence>
<gene>
    <name evidence="1" type="ORF">K8V08_02540</name>
</gene>